<dbReference type="EMBL" id="JAOUSE010000028">
    <property type="protein sequence ID" value="MCU9594740.1"/>
    <property type="molecule type" value="Genomic_DNA"/>
</dbReference>
<comment type="similarity">
    <text evidence="1 3">Belongs to the Nudix hydrolase family.</text>
</comment>
<dbReference type="PROSITE" id="PS51462">
    <property type="entry name" value="NUDIX"/>
    <property type="match status" value="1"/>
</dbReference>
<dbReference type="InterPro" id="IPR000086">
    <property type="entry name" value="NUDIX_hydrolase_dom"/>
</dbReference>
<dbReference type="PANTHER" id="PTHR43736:SF1">
    <property type="entry name" value="DIHYDRONEOPTERIN TRIPHOSPHATE DIPHOSPHATASE"/>
    <property type="match status" value="1"/>
</dbReference>
<dbReference type="SUPFAM" id="SSF55811">
    <property type="entry name" value="Nudix"/>
    <property type="match status" value="1"/>
</dbReference>
<proteinExistence type="inferred from homology"/>
<evidence type="ECO:0000313" key="5">
    <source>
        <dbReference type="EMBL" id="MCU9594740.1"/>
    </source>
</evidence>
<dbReference type="RefSeq" id="WP_173661412.1">
    <property type="nucleotide sequence ID" value="NZ_JAOUSE010000028.1"/>
</dbReference>
<dbReference type="PANTHER" id="PTHR43736">
    <property type="entry name" value="ADP-RIBOSE PYROPHOSPHATASE"/>
    <property type="match status" value="1"/>
</dbReference>
<evidence type="ECO:0000256" key="2">
    <source>
        <dbReference type="ARBA" id="ARBA00022801"/>
    </source>
</evidence>
<dbReference type="InterPro" id="IPR020476">
    <property type="entry name" value="Nudix_hydrolase"/>
</dbReference>
<accession>A0ABT2WGS7</accession>
<dbReference type="NCBIfam" id="TIGR02705">
    <property type="entry name" value="nudix_YtkD"/>
    <property type="match status" value="1"/>
</dbReference>
<dbReference type="PRINTS" id="PR00502">
    <property type="entry name" value="NUDIXFAMILY"/>
</dbReference>
<dbReference type="Gene3D" id="3.90.79.10">
    <property type="entry name" value="Nucleoside Triphosphate Pyrophosphohydrolase"/>
    <property type="match status" value="1"/>
</dbReference>
<evidence type="ECO:0000256" key="3">
    <source>
        <dbReference type="RuleBase" id="RU003476"/>
    </source>
</evidence>
<dbReference type="CDD" id="cd04665">
    <property type="entry name" value="NUDIX_RppH"/>
    <property type="match status" value="1"/>
</dbReference>
<organism evidence="5 6">
    <name type="scientific">Pallidibacillus thermolactis</name>
    <dbReference type="NCBI Taxonomy" id="251051"/>
    <lineage>
        <taxon>Bacteria</taxon>
        <taxon>Bacillati</taxon>
        <taxon>Bacillota</taxon>
        <taxon>Bacilli</taxon>
        <taxon>Bacillales</taxon>
        <taxon>Bacillaceae</taxon>
        <taxon>Pallidibacillus</taxon>
    </lineage>
</organism>
<dbReference type="Proteomes" id="UP001208656">
    <property type="component" value="Unassembled WGS sequence"/>
</dbReference>
<feature type="domain" description="Nudix hydrolase" evidence="4">
    <location>
        <begin position="11"/>
        <end position="156"/>
    </location>
</feature>
<dbReference type="Pfam" id="PF00293">
    <property type="entry name" value="NUDIX"/>
    <property type="match status" value="1"/>
</dbReference>
<protein>
    <submittedName>
        <fullName evidence="5">Nucleoside triphosphatase YtkD</fullName>
    </submittedName>
</protein>
<dbReference type="InterPro" id="IPR020084">
    <property type="entry name" value="NUDIX_hydrolase_CS"/>
</dbReference>
<gene>
    <name evidence="5" type="primary">ytkD</name>
    <name evidence="5" type="ORF">OEV82_09860</name>
</gene>
<evidence type="ECO:0000256" key="1">
    <source>
        <dbReference type="ARBA" id="ARBA00005582"/>
    </source>
</evidence>
<reference evidence="5 6" key="1">
    <citation type="submission" date="2022-10" db="EMBL/GenBank/DDBJ databases">
        <title>Description of Fervidibacillus gen. nov. in the family Fervidibacillaceae fam. nov. with two species, Fervidibacillus albus sp. nov., and Fervidibacillus halotolerans sp. nov., isolated from tidal flat sediments.</title>
        <authorList>
            <person name="Kwon K.K."/>
            <person name="Yang S.-H."/>
        </authorList>
    </citation>
    <scope>NUCLEOTIDE SEQUENCE [LARGE SCALE GENOMIC DNA]</scope>
    <source>
        <strain evidence="5 6">DSM 23332</strain>
    </source>
</reference>
<dbReference type="PROSITE" id="PS00893">
    <property type="entry name" value="NUDIX_BOX"/>
    <property type="match status" value="1"/>
</dbReference>
<evidence type="ECO:0000313" key="6">
    <source>
        <dbReference type="Proteomes" id="UP001208656"/>
    </source>
</evidence>
<sequence>MHEFIDKNGNQVRFTYSSEQWNDKVKHVLVISKYKNFWLFTKHKKRGLEFPGGKVEADENLEEAAKREVYEETGGQVKSLFRVGQYEVCGKDEHFFKAVYFAEIEKLEKKKNYMETDGPVLKKISNTLSFSGEEYSFIMQDDVVPLSIKRIKEVYF</sequence>
<dbReference type="InterPro" id="IPR014078">
    <property type="entry name" value="Nudix_YtkD"/>
</dbReference>
<name>A0ABT2WGS7_9BACI</name>
<keyword evidence="6" id="KW-1185">Reference proteome</keyword>
<comment type="caution">
    <text evidence="5">The sequence shown here is derived from an EMBL/GenBank/DDBJ whole genome shotgun (WGS) entry which is preliminary data.</text>
</comment>
<evidence type="ECO:0000259" key="4">
    <source>
        <dbReference type="PROSITE" id="PS51462"/>
    </source>
</evidence>
<dbReference type="InterPro" id="IPR015797">
    <property type="entry name" value="NUDIX_hydrolase-like_dom_sf"/>
</dbReference>
<keyword evidence="2 3" id="KW-0378">Hydrolase</keyword>